<sequence length="52" mass="5650">MASVSAETPAGHGHSFSKKTFHKPTYCHHCTDMLWGLIQQGYICEGGGRKSA</sequence>
<evidence type="ECO:0000256" key="3">
    <source>
        <dbReference type="SAM" id="MobiDB-lite"/>
    </source>
</evidence>
<keyword evidence="2" id="KW-0862">Zinc</keyword>
<dbReference type="EMBL" id="JASPKZ010009836">
    <property type="protein sequence ID" value="KAJ9575491.1"/>
    <property type="molecule type" value="Genomic_DNA"/>
</dbReference>
<evidence type="ECO:0000256" key="2">
    <source>
        <dbReference type="ARBA" id="ARBA00022833"/>
    </source>
</evidence>
<gene>
    <name evidence="5" type="ORF">L9F63_007649</name>
</gene>
<dbReference type="Proteomes" id="UP001233999">
    <property type="component" value="Unassembled WGS sequence"/>
</dbReference>
<evidence type="ECO:0000256" key="1">
    <source>
        <dbReference type="ARBA" id="ARBA00022723"/>
    </source>
</evidence>
<dbReference type="GO" id="GO:0046872">
    <property type="term" value="F:metal ion binding"/>
    <property type="evidence" value="ECO:0007669"/>
    <property type="project" value="UniProtKB-KW"/>
</dbReference>
<reference evidence="5" key="2">
    <citation type="submission" date="2023-05" db="EMBL/GenBank/DDBJ databases">
        <authorList>
            <person name="Fouks B."/>
        </authorList>
    </citation>
    <scope>NUCLEOTIDE SEQUENCE</scope>
    <source>
        <strain evidence="5">Stay&amp;Tobe</strain>
        <tissue evidence="5">Testes</tissue>
    </source>
</reference>
<dbReference type="Gene3D" id="3.30.60.20">
    <property type="match status" value="1"/>
</dbReference>
<dbReference type="SUPFAM" id="SSF57889">
    <property type="entry name" value="Cysteine-rich domain"/>
    <property type="match status" value="1"/>
</dbReference>
<comment type="caution">
    <text evidence="5">The sequence shown here is derived from an EMBL/GenBank/DDBJ whole genome shotgun (WGS) entry which is preliminary data.</text>
</comment>
<reference evidence="5" key="1">
    <citation type="journal article" date="2023" name="IScience">
        <title>Live-bearing cockroach genome reveals convergent evolutionary mechanisms linked to viviparity in insects and beyond.</title>
        <authorList>
            <person name="Fouks B."/>
            <person name="Harrison M.C."/>
            <person name="Mikhailova A.A."/>
            <person name="Marchal E."/>
            <person name="English S."/>
            <person name="Carruthers M."/>
            <person name="Jennings E.C."/>
            <person name="Chiamaka E.L."/>
            <person name="Frigard R.A."/>
            <person name="Pippel M."/>
            <person name="Attardo G.M."/>
            <person name="Benoit J.B."/>
            <person name="Bornberg-Bauer E."/>
            <person name="Tobe S.S."/>
        </authorList>
    </citation>
    <scope>NUCLEOTIDE SEQUENCE</scope>
    <source>
        <strain evidence="5">Stay&amp;Tobe</strain>
    </source>
</reference>
<dbReference type="AlphaFoldDB" id="A0AAD7Z835"/>
<name>A0AAD7Z835_DIPPU</name>
<evidence type="ECO:0000313" key="5">
    <source>
        <dbReference type="EMBL" id="KAJ9575491.1"/>
    </source>
</evidence>
<keyword evidence="6" id="KW-1185">Reference proteome</keyword>
<evidence type="ECO:0000313" key="6">
    <source>
        <dbReference type="Proteomes" id="UP001233999"/>
    </source>
</evidence>
<evidence type="ECO:0000259" key="4">
    <source>
        <dbReference type="PROSITE" id="PS50081"/>
    </source>
</evidence>
<dbReference type="PROSITE" id="PS50081">
    <property type="entry name" value="ZF_DAG_PE_2"/>
    <property type="match status" value="1"/>
</dbReference>
<organism evidence="5 6">
    <name type="scientific">Diploptera punctata</name>
    <name type="common">Pacific beetle cockroach</name>
    <dbReference type="NCBI Taxonomy" id="6984"/>
    <lineage>
        <taxon>Eukaryota</taxon>
        <taxon>Metazoa</taxon>
        <taxon>Ecdysozoa</taxon>
        <taxon>Arthropoda</taxon>
        <taxon>Hexapoda</taxon>
        <taxon>Insecta</taxon>
        <taxon>Pterygota</taxon>
        <taxon>Neoptera</taxon>
        <taxon>Polyneoptera</taxon>
        <taxon>Dictyoptera</taxon>
        <taxon>Blattodea</taxon>
        <taxon>Blaberoidea</taxon>
        <taxon>Blaberidae</taxon>
        <taxon>Diplopterinae</taxon>
        <taxon>Diploptera</taxon>
    </lineage>
</organism>
<keyword evidence="1" id="KW-0479">Metal-binding</keyword>
<dbReference type="InterPro" id="IPR002219">
    <property type="entry name" value="PKC_DAG/PE"/>
</dbReference>
<accession>A0AAD7Z835</accession>
<feature type="domain" description="Phorbol-ester/DAG-type" evidence="4">
    <location>
        <begin position="13"/>
        <end position="52"/>
    </location>
</feature>
<dbReference type="InterPro" id="IPR046349">
    <property type="entry name" value="C1-like_sf"/>
</dbReference>
<proteinExistence type="predicted"/>
<dbReference type="Pfam" id="PF00130">
    <property type="entry name" value="C1_1"/>
    <property type="match status" value="1"/>
</dbReference>
<protein>
    <recommendedName>
        <fullName evidence="4">Phorbol-ester/DAG-type domain-containing protein</fullName>
    </recommendedName>
</protein>
<feature type="region of interest" description="Disordered" evidence="3">
    <location>
        <begin position="1"/>
        <end position="22"/>
    </location>
</feature>
<feature type="non-terminal residue" evidence="5">
    <location>
        <position position="52"/>
    </location>
</feature>